<protein>
    <submittedName>
        <fullName evidence="1">Uncharacterized protein</fullName>
    </submittedName>
</protein>
<keyword evidence="2" id="KW-1185">Reference proteome</keyword>
<evidence type="ECO:0000313" key="2">
    <source>
        <dbReference type="Proteomes" id="UP000276215"/>
    </source>
</evidence>
<accession>A0A3N4JVK5</accession>
<dbReference type="EMBL" id="ML120401">
    <property type="protein sequence ID" value="RPA97754.1"/>
    <property type="molecule type" value="Genomic_DNA"/>
</dbReference>
<organism evidence="1 2">
    <name type="scientific">Choiromyces venosus 120613-1</name>
    <dbReference type="NCBI Taxonomy" id="1336337"/>
    <lineage>
        <taxon>Eukaryota</taxon>
        <taxon>Fungi</taxon>
        <taxon>Dikarya</taxon>
        <taxon>Ascomycota</taxon>
        <taxon>Pezizomycotina</taxon>
        <taxon>Pezizomycetes</taxon>
        <taxon>Pezizales</taxon>
        <taxon>Tuberaceae</taxon>
        <taxon>Choiromyces</taxon>
    </lineage>
</organism>
<sequence length="197" mass="22272">MVRDMKDRVFHGIKRVVIVKRGPLRAEEKRRWPQNHVAYSPVQSLQLGPVKLKSCNSCTTHNWAPRGCNSVSTGTSKEEWNDSYTKCPSGFKFELAAVVFFSRLCMNTRHTSLDFSKKPKVEWITKYITQSLQYLETSGVGRSSDQIRILVGRGNYNFIYDGVAVGVKVVVVIVGGLRLNLYFEYVAGGTSGERLSW</sequence>
<reference evidence="1 2" key="1">
    <citation type="journal article" date="2018" name="Nat. Ecol. Evol.">
        <title>Pezizomycetes genomes reveal the molecular basis of ectomycorrhizal truffle lifestyle.</title>
        <authorList>
            <person name="Murat C."/>
            <person name="Payen T."/>
            <person name="Noel B."/>
            <person name="Kuo A."/>
            <person name="Morin E."/>
            <person name="Chen J."/>
            <person name="Kohler A."/>
            <person name="Krizsan K."/>
            <person name="Balestrini R."/>
            <person name="Da Silva C."/>
            <person name="Montanini B."/>
            <person name="Hainaut M."/>
            <person name="Levati E."/>
            <person name="Barry K.W."/>
            <person name="Belfiori B."/>
            <person name="Cichocki N."/>
            <person name="Clum A."/>
            <person name="Dockter R.B."/>
            <person name="Fauchery L."/>
            <person name="Guy J."/>
            <person name="Iotti M."/>
            <person name="Le Tacon F."/>
            <person name="Lindquist E.A."/>
            <person name="Lipzen A."/>
            <person name="Malagnac F."/>
            <person name="Mello A."/>
            <person name="Molinier V."/>
            <person name="Miyauchi S."/>
            <person name="Poulain J."/>
            <person name="Riccioni C."/>
            <person name="Rubini A."/>
            <person name="Sitrit Y."/>
            <person name="Splivallo R."/>
            <person name="Traeger S."/>
            <person name="Wang M."/>
            <person name="Zifcakova L."/>
            <person name="Wipf D."/>
            <person name="Zambonelli A."/>
            <person name="Paolocci F."/>
            <person name="Nowrousian M."/>
            <person name="Ottonello S."/>
            <person name="Baldrian P."/>
            <person name="Spatafora J.W."/>
            <person name="Henrissat B."/>
            <person name="Nagy L.G."/>
            <person name="Aury J.M."/>
            <person name="Wincker P."/>
            <person name="Grigoriev I.V."/>
            <person name="Bonfante P."/>
            <person name="Martin F.M."/>
        </authorList>
    </citation>
    <scope>NUCLEOTIDE SEQUENCE [LARGE SCALE GENOMIC DNA]</scope>
    <source>
        <strain evidence="1 2">120613-1</strain>
    </source>
</reference>
<evidence type="ECO:0000313" key="1">
    <source>
        <dbReference type="EMBL" id="RPA97754.1"/>
    </source>
</evidence>
<proteinExistence type="predicted"/>
<dbReference type="Proteomes" id="UP000276215">
    <property type="component" value="Unassembled WGS sequence"/>
</dbReference>
<dbReference type="AlphaFoldDB" id="A0A3N4JVK5"/>
<gene>
    <name evidence="1" type="ORF">L873DRAFT_1086729</name>
</gene>
<name>A0A3N4JVK5_9PEZI</name>